<dbReference type="InterPro" id="IPR006091">
    <property type="entry name" value="Acyl-CoA_Oxase/DH_mid-dom"/>
</dbReference>
<comment type="similarity">
    <text evidence="1 4">Belongs to the acyl-CoA dehydrogenase family.</text>
</comment>
<dbReference type="SUPFAM" id="SSF47203">
    <property type="entry name" value="Acyl-CoA dehydrogenase C-terminal domain-like"/>
    <property type="match status" value="1"/>
</dbReference>
<dbReference type="EMBL" id="SGPL01000052">
    <property type="protein sequence ID" value="THH19219.1"/>
    <property type="molecule type" value="Genomic_DNA"/>
</dbReference>
<dbReference type="InterPro" id="IPR052904">
    <property type="entry name" value="Acyl-CoA_dehydrogenase-like"/>
</dbReference>
<dbReference type="InterPro" id="IPR009075">
    <property type="entry name" value="AcylCo_DH/oxidase_C"/>
</dbReference>
<dbReference type="InterPro" id="IPR009100">
    <property type="entry name" value="AcylCoA_DH/oxidase_NM_dom_sf"/>
</dbReference>
<dbReference type="AlphaFoldDB" id="A0A4S4M2G2"/>
<organism evidence="9 10">
    <name type="scientific">Bondarzewia mesenterica</name>
    <dbReference type="NCBI Taxonomy" id="1095465"/>
    <lineage>
        <taxon>Eukaryota</taxon>
        <taxon>Fungi</taxon>
        <taxon>Dikarya</taxon>
        <taxon>Basidiomycota</taxon>
        <taxon>Agaricomycotina</taxon>
        <taxon>Agaricomycetes</taxon>
        <taxon>Russulales</taxon>
        <taxon>Bondarzewiaceae</taxon>
        <taxon>Bondarzewia</taxon>
    </lineage>
</organism>
<dbReference type="Pfam" id="PF18158">
    <property type="entry name" value="AidB_N"/>
    <property type="match status" value="1"/>
</dbReference>
<dbReference type="PANTHER" id="PTHR42707:SF2">
    <property type="entry name" value="ACD11 DEHYDROGENASE"/>
    <property type="match status" value="1"/>
</dbReference>
<dbReference type="GO" id="GO:0003995">
    <property type="term" value="F:acyl-CoA dehydrogenase activity"/>
    <property type="evidence" value="ECO:0007669"/>
    <property type="project" value="TreeGrafter"/>
</dbReference>
<comment type="caution">
    <text evidence="9">The sequence shown here is derived from an EMBL/GenBank/DDBJ whole genome shotgun (WGS) entry which is preliminary data.</text>
</comment>
<proteinExistence type="inferred from homology"/>
<dbReference type="Proteomes" id="UP000310158">
    <property type="component" value="Unassembled WGS sequence"/>
</dbReference>
<evidence type="ECO:0000256" key="1">
    <source>
        <dbReference type="ARBA" id="ARBA00009347"/>
    </source>
</evidence>
<keyword evidence="3 4" id="KW-0274">FAD</keyword>
<dbReference type="Gene3D" id="1.20.140.10">
    <property type="entry name" value="Butyryl-CoA Dehydrogenase, subunit A, domain 3"/>
    <property type="match status" value="1"/>
</dbReference>
<accession>A0A4S4M2G2</accession>
<dbReference type="Pfam" id="PF00441">
    <property type="entry name" value="Acyl-CoA_dh_1"/>
    <property type="match status" value="1"/>
</dbReference>
<protein>
    <recommendedName>
        <fullName evidence="11">Acyl-CoA dehydrogenase/oxidase C-terminal domain-containing protein</fullName>
    </recommendedName>
</protein>
<evidence type="ECO:0000259" key="7">
    <source>
        <dbReference type="Pfam" id="PF02770"/>
    </source>
</evidence>
<feature type="domain" description="Acyl-CoA oxidase/dehydrogenase middle" evidence="7">
    <location>
        <begin position="172"/>
        <end position="287"/>
    </location>
</feature>
<dbReference type="InterPro" id="IPR036250">
    <property type="entry name" value="AcylCo_DH-like_C"/>
</dbReference>
<dbReference type="InterPro" id="IPR041504">
    <property type="entry name" value="AidB_N"/>
</dbReference>
<evidence type="ECO:0008006" key="11">
    <source>
        <dbReference type="Google" id="ProtNLM"/>
    </source>
</evidence>
<reference evidence="9 10" key="1">
    <citation type="submission" date="2019-02" db="EMBL/GenBank/DDBJ databases">
        <title>Genome sequencing of the rare red list fungi Bondarzewia mesenterica.</title>
        <authorList>
            <person name="Buettner E."/>
            <person name="Kellner H."/>
        </authorList>
    </citation>
    <scope>NUCLEOTIDE SEQUENCE [LARGE SCALE GENOMIC DNA]</scope>
    <source>
        <strain evidence="9 10">DSM 108281</strain>
    </source>
</reference>
<evidence type="ECO:0000313" key="10">
    <source>
        <dbReference type="Proteomes" id="UP000310158"/>
    </source>
</evidence>
<dbReference type="SUPFAM" id="SSF56645">
    <property type="entry name" value="Acyl-CoA dehydrogenase NM domain-like"/>
    <property type="match status" value="1"/>
</dbReference>
<evidence type="ECO:0000256" key="5">
    <source>
        <dbReference type="SAM" id="MobiDB-lite"/>
    </source>
</evidence>
<evidence type="ECO:0000259" key="6">
    <source>
        <dbReference type="Pfam" id="PF00441"/>
    </source>
</evidence>
<sequence length="596" mass="65532">MRVEEGFQQLPFSDDEPYGADPVLFTLLKRLFPKSVHAEVDADLRRLERETIPEIRALSNLATPPYLTQYNQWGQRVDILHTSEGWRGLKAAVQKEGVVAISYDRKHGEHSRIHAFVKMLLMSGDGQVVFCPIAMTDGCARVLELFGTPAMQKDVFPRLVSRDPSTAFTAGQWMTERPGGSDVSQTETTAAPSSEITAHPLGPVYKLDGFKWFSSATDSNVSVALARTGSLSQGSRGLSLFLVPLRLPLVHEPPSPLPPSTSNNIYVHRLKNKIGTHILPTAELSLNGTEGYLLGPQNQGVRCIAPVLNITRVHSAIGSVGALRKCLAIASSFATVRAVNGGKQMLVDTPLHVAELAKISLVYRALVHLTFGAVHLLGKTECGTASKDEELRFRLLTPIIKGFAAEKAVSAMEECMSSMGGQGYMEENMIGSTRLIRDSLVEKIWEGTITVLSLDLLRTIQIKGALKSFIDWAEMSLASVPDPLKMQIEEPLSLLRTGLEELQAAYKQPVPMLVPRPAFMLFAHVASGFYLLEHAVWSYNKDEAQRDVDIEAFCRWIIEGGLKAAREDVKRAKITSLDRSNMDSALVYGSRTKAKL</sequence>
<keyword evidence="4" id="KW-0560">Oxidoreductase</keyword>
<evidence type="ECO:0000256" key="2">
    <source>
        <dbReference type="ARBA" id="ARBA00022630"/>
    </source>
</evidence>
<name>A0A4S4M2G2_9AGAM</name>
<evidence type="ECO:0000256" key="4">
    <source>
        <dbReference type="RuleBase" id="RU362125"/>
    </source>
</evidence>
<dbReference type="PANTHER" id="PTHR42707">
    <property type="entry name" value="ACYL-COA DEHYDROGENASE"/>
    <property type="match status" value="1"/>
</dbReference>
<keyword evidence="10" id="KW-1185">Reference proteome</keyword>
<feature type="domain" description="Acyl-CoA dehydrogenase/oxidase C-terminal" evidence="6">
    <location>
        <begin position="298"/>
        <end position="458"/>
    </location>
</feature>
<feature type="domain" description="Adaptive response protein AidB N-terminal" evidence="8">
    <location>
        <begin position="10"/>
        <end position="162"/>
    </location>
</feature>
<evidence type="ECO:0000313" key="9">
    <source>
        <dbReference type="EMBL" id="THH19219.1"/>
    </source>
</evidence>
<comment type="cofactor">
    <cofactor evidence="4">
        <name>FAD</name>
        <dbReference type="ChEBI" id="CHEBI:57692"/>
    </cofactor>
</comment>
<evidence type="ECO:0000256" key="3">
    <source>
        <dbReference type="ARBA" id="ARBA00022827"/>
    </source>
</evidence>
<feature type="compositionally biased region" description="Polar residues" evidence="5">
    <location>
        <begin position="182"/>
        <end position="193"/>
    </location>
</feature>
<dbReference type="OrthoDB" id="10251155at2759"/>
<feature type="region of interest" description="Disordered" evidence="5">
    <location>
        <begin position="172"/>
        <end position="193"/>
    </location>
</feature>
<gene>
    <name evidence="9" type="ORF">EW146_g1919</name>
</gene>
<evidence type="ECO:0000259" key="8">
    <source>
        <dbReference type="Pfam" id="PF18158"/>
    </source>
</evidence>
<keyword evidence="2 4" id="KW-0285">Flavoprotein</keyword>
<dbReference type="Gene3D" id="2.40.110.20">
    <property type="match status" value="1"/>
</dbReference>
<dbReference type="Pfam" id="PF02770">
    <property type="entry name" value="Acyl-CoA_dh_M"/>
    <property type="match status" value="1"/>
</dbReference>